<dbReference type="OrthoDB" id="2016523at2759"/>
<gene>
    <name evidence="2" type="ORF">K461DRAFT_275493</name>
</gene>
<dbReference type="AlphaFoldDB" id="A0A9P4MKL3"/>
<evidence type="ECO:0000256" key="1">
    <source>
        <dbReference type="SAM" id="Phobius"/>
    </source>
</evidence>
<dbReference type="GO" id="GO:0016757">
    <property type="term" value="F:glycosyltransferase activity"/>
    <property type="evidence" value="ECO:0007669"/>
    <property type="project" value="InterPro"/>
</dbReference>
<dbReference type="GO" id="GO:0000139">
    <property type="term" value="C:Golgi membrane"/>
    <property type="evidence" value="ECO:0007669"/>
    <property type="project" value="InterPro"/>
</dbReference>
<protein>
    <submittedName>
        <fullName evidence="2">Uncharacterized protein</fullName>
    </submittedName>
</protein>
<keyword evidence="1" id="KW-0472">Membrane</keyword>
<keyword evidence="3" id="KW-1185">Reference proteome</keyword>
<comment type="caution">
    <text evidence="2">The sequence shown here is derived from an EMBL/GenBank/DDBJ whole genome shotgun (WGS) entry which is preliminary data.</text>
</comment>
<dbReference type="CDD" id="cd22189">
    <property type="entry name" value="PGAP4-like_fungal"/>
    <property type="match status" value="1"/>
</dbReference>
<reference evidence="2" key="1">
    <citation type="journal article" date="2020" name="Stud. Mycol.">
        <title>101 Dothideomycetes genomes: a test case for predicting lifestyles and emergence of pathogens.</title>
        <authorList>
            <person name="Haridas S."/>
            <person name="Albert R."/>
            <person name="Binder M."/>
            <person name="Bloem J."/>
            <person name="Labutti K."/>
            <person name="Salamov A."/>
            <person name="Andreopoulos B."/>
            <person name="Baker S."/>
            <person name="Barry K."/>
            <person name="Bills G."/>
            <person name="Bluhm B."/>
            <person name="Cannon C."/>
            <person name="Castanera R."/>
            <person name="Culley D."/>
            <person name="Daum C."/>
            <person name="Ezra D."/>
            <person name="Gonzalez J."/>
            <person name="Henrissat B."/>
            <person name="Kuo A."/>
            <person name="Liang C."/>
            <person name="Lipzen A."/>
            <person name="Lutzoni F."/>
            <person name="Magnuson J."/>
            <person name="Mondo S."/>
            <person name="Nolan M."/>
            <person name="Ohm R."/>
            <person name="Pangilinan J."/>
            <person name="Park H.-J."/>
            <person name="Ramirez L."/>
            <person name="Alfaro M."/>
            <person name="Sun H."/>
            <person name="Tritt A."/>
            <person name="Yoshinaga Y."/>
            <person name="Zwiers L.-H."/>
            <person name="Turgeon B."/>
            <person name="Goodwin S."/>
            <person name="Spatafora J."/>
            <person name="Crous P."/>
            <person name="Grigoriev I."/>
        </authorList>
    </citation>
    <scope>NUCLEOTIDE SEQUENCE</scope>
    <source>
        <strain evidence="2">CBS 260.36</strain>
    </source>
</reference>
<organism evidence="2 3">
    <name type="scientific">Myriangium duriaei CBS 260.36</name>
    <dbReference type="NCBI Taxonomy" id="1168546"/>
    <lineage>
        <taxon>Eukaryota</taxon>
        <taxon>Fungi</taxon>
        <taxon>Dikarya</taxon>
        <taxon>Ascomycota</taxon>
        <taxon>Pezizomycotina</taxon>
        <taxon>Dothideomycetes</taxon>
        <taxon>Dothideomycetidae</taxon>
        <taxon>Myriangiales</taxon>
        <taxon>Myriangiaceae</taxon>
        <taxon>Myriangium</taxon>
    </lineage>
</organism>
<dbReference type="PANTHER" id="PTHR31410">
    <property type="entry name" value="TRANSMEMBRANE PROTEIN 246"/>
    <property type="match status" value="1"/>
</dbReference>
<keyword evidence="1" id="KW-1133">Transmembrane helix</keyword>
<feature type="transmembrane region" description="Helical" evidence="1">
    <location>
        <begin position="293"/>
        <end position="314"/>
    </location>
</feature>
<dbReference type="InterPro" id="IPR029675">
    <property type="entry name" value="PGAP4"/>
</dbReference>
<dbReference type="Proteomes" id="UP000799439">
    <property type="component" value="Unassembled WGS sequence"/>
</dbReference>
<dbReference type="EMBL" id="ML996082">
    <property type="protein sequence ID" value="KAF2156388.1"/>
    <property type="molecule type" value="Genomic_DNA"/>
</dbReference>
<evidence type="ECO:0000313" key="2">
    <source>
        <dbReference type="EMBL" id="KAF2156388.1"/>
    </source>
</evidence>
<feature type="transmembrane region" description="Helical" evidence="1">
    <location>
        <begin position="258"/>
        <end position="281"/>
    </location>
</feature>
<keyword evidence="1" id="KW-0812">Transmembrane</keyword>
<name>A0A9P4MKL3_9PEZI</name>
<proteinExistence type="predicted"/>
<dbReference type="PANTHER" id="PTHR31410:SF1">
    <property type="entry name" value="POST-GPI ATTACHMENT TO PROTEINS FACTOR 4"/>
    <property type="match status" value="1"/>
</dbReference>
<sequence length="440" mass="50191">MRRFLTSHDSGSVSATALGLANSTAGRVLACTALLWLIAFATFRQTLWRDPHTAFFQDDKVYDLGYSLVRQEQARSFVHDADRGSPALLEIDRDRVGPPVVCAAVTTFKRDKQYLNETIGSMLVGLTPEERSALDVRLLFAHAQPEKHPDWNATWLRSIDLWSGYNVSKEQSGHLQELEDQGNFYEKGVRDYMYTIQQCQDSKAPYIAVFEDDIIFADGWLAKTLSGLAELRHRGMGWLYMRLFYTETSLGWDETTDYWYRHMPLTFGLAMISGLVFLLVFRRLFRLRRGMDNLTVAVLVLIAIPAFTALTFMAGKYNLRPIRGVVKMNKDGCCTQALVFPRAGRQFEGMMDMLSTRTGQTDALIEEYANTNHLDRWALGPQVVQHVGLVSSRNNLDVNTKSTWAFWFEAQRSDKLKTEHEMLARAGGIWREARRLEPST</sequence>
<accession>A0A9P4MKL3</accession>
<dbReference type="GO" id="GO:0006506">
    <property type="term" value="P:GPI anchor biosynthetic process"/>
    <property type="evidence" value="ECO:0007669"/>
    <property type="project" value="InterPro"/>
</dbReference>
<evidence type="ECO:0000313" key="3">
    <source>
        <dbReference type="Proteomes" id="UP000799439"/>
    </source>
</evidence>